<dbReference type="GO" id="GO:0016757">
    <property type="term" value="F:glycosyltransferase activity"/>
    <property type="evidence" value="ECO:0007669"/>
    <property type="project" value="UniProtKB-KW"/>
</dbReference>
<reference evidence="3 4" key="1">
    <citation type="submission" date="2023-09" db="EMBL/GenBank/DDBJ databases">
        <authorList>
            <person name="Rey-Velasco X."/>
        </authorList>
    </citation>
    <scope>NUCLEOTIDE SEQUENCE [LARGE SCALE GENOMIC DNA]</scope>
    <source>
        <strain evidence="3 4">F260</strain>
    </source>
</reference>
<gene>
    <name evidence="3" type="ORF">RM545_09130</name>
</gene>
<keyword evidence="3" id="KW-0328">Glycosyltransferase</keyword>
<dbReference type="Proteomes" id="UP001245285">
    <property type="component" value="Unassembled WGS sequence"/>
</dbReference>
<dbReference type="Gene3D" id="3.40.50.2020">
    <property type="match status" value="1"/>
</dbReference>
<protein>
    <submittedName>
        <fullName evidence="3">Phosphoribosyltransferase family protein</fullName>
    </submittedName>
</protein>
<feature type="domain" description="Phosphoribosyltransferase" evidence="2">
    <location>
        <begin position="134"/>
        <end position="222"/>
    </location>
</feature>
<dbReference type="EMBL" id="JAVRHO010000011">
    <property type="protein sequence ID" value="MDT0646853.1"/>
    <property type="molecule type" value="Genomic_DNA"/>
</dbReference>
<dbReference type="CDD" id="cd06223">
    <property type="entry name" value="PRTases_typeI"/>
    <property type="match status" value="1"/>
</dbReference>
<comment type="similarity">
    <text evidence="1">Belongs to the ComF/GntX family.</text>
</comment>
<dbReference type="InterPro" id="IPR000836">
    <property type="entry name" value="PRTase_dom"/>
</dbReference>
<comment type="caution">
    <text evidence="3">The sequence shown here is derived from an EMBL/GenBank/DDBJ whole genome shotgun (WGS) entry which is preliminary data.</text>
</comment>
<sequence length="226" mass="25691">MFHDLVSLFYPRACNCCNIELAKNEKIVCTTCLHELPVTNYHIYNENPAKKVFHGRAEIENATSLLFFRKKGIVQTLIHNLKYRGHEEISTFLGEWIGTELSELENYQSVDFVIPVPLHKNKLKARGFNQVEGFAREIAEKLDARYVDDVLVKKSAGQTQALRNRLSRWGNMEGTFLLENSAKIRNKHVLLVDDIITTGATLEACIEKIQQIEGVKVSIATMAITN</sequence>
<name>A0ABU3CKH7_9FLAO</name>
<accession>A0ABU3CKH7</accession>
<organism evidence="3 4">
    <name type="scientific">Autumnicola lenta</name>
    <dbReference type="NCBI Taxonomy" id="3075593"/>
    <lineage>
        <taxon>Bacteria</taxon>
        <taxon>Pseudomonadati</taxon>
        <taxon>Bacteroidota</taxon>
        <taxon>Flavobacteriia</taxon>
        <taxon>Flavobacteriales</taxon>
        <taxon>Flavobacteriaceae</taxon>
        <taxon>Autumnicola</taxon>
    </lineage>
</organism>
<keyword evidence="4" id="KW-1185">Reference proteome</keyword>
<evidence type="ECO:0000259" key="2">
    <source>
        <dbReference type="Pfam" id="PF00156"/>
    </source>
</evidence>
<proteinExistence type="inferred from homology"/>
<dbReference type="Pfam" id="PF00156">
    <property type="entry name" value="Pribosyltran"/>
    <property type="match status" value="1"/>
</dbReference>
<dbReference type="PANTHER" id="PTHR47505:SF1">
    <property type="entry name" value="DNA UTILIZATION PROTEIN YHGH"/>
    <property type="match status" value="1"/>
</dbReference>
<evidence type="ECO:0000313" key="4">
    <source>
        <dbReference type="Proteomes" id="UP001245285"/>
    </source>
</evidence>
<dbReference type="PANTHER" id="PTHR47505">
    <property type="entry name" value="DNA UTILIZATION PROTEIN YHGH"/>
    <property type="match status" value="1"/>
</dbReference>
<dbReference type="InterPro" id="IPR029057">
    <property type="entry name" value="PRTase-like"/>
</dbReference>
<evidence type="ECO:0000313" key="3">
    <source>
        <dbReference type="EMBL" id="MDT0646853.1"/>
    </source>
</evidence>
<dbReference type="InterPro" id="IPR051910">
    <property type="entry name" value="ComF/GntX_DNA_util-trans"/>
</dbReference>
<keyword evidence="3" id="KW-0808">Transferase</keyword>
<dbReference type="SUPFAM" id="SSF53271">
    <property type="entry name" value="PRTase-like"/>
    <property type="match status" value="1"/>
</dbReference>
<dbReference type="RefSeq" id="WP_311495017.1">
    <property type="nucleotide sequence ID" value="NZ_JAVRHO010000011.1"/>
</dbReference>
<evidence type="ECO:0000256" key="1">
    <source>
        <dbReference type="ARBA" id="ARBA00008007"/>
    </source>
</evidence>